<dbReference type="GO" id="GO:0097363">
    <property type="term" value="F:protein O-acetylglucosaminyltransferase activity"/>
    <property type="evidence" value="ECO:0007669"/>
    <property type="project" value="TreeGrafter"/>
</dbReference>
<protein>
    <submittedName>
        <fullName evidence="2">Udp-n-acetylglucosamine--peptide n-acetylglucosaminyltransferase sec</fullName>
    </submittedName>
</protein>
<feature type="repeat" description="TPR" evidence="1">
    <location>
        <begin position="32"/>
        <end position="65"/>
    </location>
</feature>
<dbReference type="Proteomes" id="UP000187609">
    <property type="component" value="Unassembled WGS sequence"/>
</dbReference>
<comment type="caution">
    <text evidence="2">The sequence shown here is derived from an EMBL/GenBank/DDBJ whole genome shotgun (WGS) entry which is preliminary data.</text>
</comment>
<dbReference type="PROSITE" id="PS50005">
    <property type="entry name" value="TPR"/>
    <property type="match status" value="2"/>
</dbReference>
<dbReference type="Pfam" id="PF00515">
    <property type="entry name" value="TPR_1"/>
    <property type="match status" value="2"/>
</dbReference>
<dbReference type="InterPro" id="IPR019734">
    <property type="entry name" value="TPR_rpt"/>
</dbReference>
<feature type="non-terminal residue" evidence="2">
    <location>
        <position position="128"/>
    </location>
</feature>
<evidence type="ECO:0000313" key="2">
    <source>
        <dbReference type="EMBL" id="OIT32969.1"/>
    </source>
</evidence>
<dbReference type="Gramene" id="OIT32969">
    <property type="protein sequence ID" value="OIT32969"/>
    <property type="gene ID" value="A4A49_57321"/>
</dbReference>
<dbReference type="InterPro" id="IPR037919">
    <property type="entry name" value="OGT"/>
</dbReference>
<keyword evidence="3" id="KW-1185">Reference proteome</keyword>
<dbReference type="AlphaFoldDB" id="A0A314KVZ7"/>
<keyword evidence="2" id="KW-0328">Glycosyltransferase</keyword>
<dbReference type="STRING" id="49451.A0A314KVZ7"/>
<dbReference type="GO" id="GO:0006493">
    <property type="term" value="P:protein O-linked glycosylation"/>
    <property type="evidence" value="ECO:0007669"/>
    <property type="project" value="InterPro"/>
</dbReference>
<dbReference type="SMART" id="SM00028">
    <property type="entry name" value="TPR"/>
    <property type="match status" value="2"/>
</dbReference>
<dbReference type="PANTHER" id="PTHR44366">
    <property type="entry name" value="UDP-N-ACETYLGLUCOSAMINE--PEPTIDE N-ACETYLGLUCOSAMINYLTRANSFERASE 110 KDA SUBUNIT"/>
    <property type="match status" value="1"/>
</dbReference>
<keyword evidence="1" id="KW-0802">TPR repeat</keyword>
<name>A0A314KVZ7_NICAT</name>
<dbReference type="InterPro" id="IPR011990">
    <property type="entry name" value="TPR-like_helical_dom_sf"/>
</dbReference>
<organism evidence="2 3">
    <name type="scientific">Nicotiana attenuata</name>
    <name type="common">Coyote tobacco</name>
    <dbReference type="NCBI Taxonomy" id="49451"/>
    <lineage>
        <taxon>Eukaryota</taxon>
        <taxon>Viridiplantae</taxon>
        <taxon>Streptophyta</taxon>
        <taxon>Embryophyta</taxon>
        <taxon>Tracheophyta</taxon>
        <taxon>Spermatophyta</taxon>
        <taxon>Magnoliopsida</taxon>
        <taxon>eudicotyledons</taxon>
        <taxon>Gunneridae</taxon>
        <taxon>Pentapetalae</taxon>
        <taxon>asterids</taxon>
        <taxon>lamiids</taxon>
        <taxon>Solanales</taxon>
        <taxon>Solanaceae</taxon>
        <taxon>Nicotianoideae</taxon>
        <taxon>Nicotianeae</taxon>
        <taxon>Nicotiana</taxon>
    </lineage>
</organism>
<dbReference type="SMR" id="A0A314KVZ7"/>
<evidence type="ECO:0000313" key="3">
    <source>
        <dbReference type="Proteomes" id="UP000187609"/>
    </source>
</evidence>
<reference evidence="2" key="1">
    <citation type="submission" date="2016-11" db="EMBL/GenBank/DDBJ databases">
        <title>The genome of Nicotiana attenuata.</title>
        <authorList>
            <person name="Xu S."/>
            <person name="Brockmoeller T."/>
            <person name="Gaquerel E."/>
            <person name="Navarro A."/>
            <person name="Kuhl H."/>
            <person name="Gase K."/>
            <person name="Ling Z."/>
            <person name="Zhou W."/>
            <person name="Kreitzer C."/>
            <person name="Stanke M."/>
            <person name="Tang H."/>
            <person name="Lyons E."/>
            <person name="Pandey P."/>
            <person name="Pandey S.P."/>
            <person name="Timmermann B."/>
            <person name="Baldwin I.T."/>
        </authorList>
    </citation>
    <scope>NUCLEOTIDE SEQUENCE [LARGE SCALE GENOMIC DNA]</scope>
    <source>
        <strain evidence="2">UT</strain>
    </source>
</reference>
<evidence type="ECO:0000256" key="1">
    <source>
        <dbReference type="PROSITE-ProRule" id="PRU00339"/>
    </source>
</evidence>
<accession>A0A314KVZ7</accession>
<dbReference type="PROSITE" id="PS50293">
    <property type="entry name" value="TPR_REGION"/>
    <property type="match status" value="1"/>
</dbReference>
<proteinExistence type="predicted"/>
<dbReference type="EMBL" id="MJEQ01000964">
    <property type="protein sequence ID" value="OIT32969.1"/>
    <property type="molecule type" value="Genomic_DNA"/>
</dbReference>
<dbReference type="PANTHER" id="PTHR44366:SF1">
    <property type="entry name" value="UDP-N-ACETYLGLUCOSAMINE--PEPTIDE N-ACETYLGLUCOSAMINYLTRANSFERASE 110 KDA SUBUNIT"/>
    <property type="match status" value="1"/>
</dbReference>
<dbReference type="Gene3D" id="1.25.40.10">
    <property type="entry name" value="Tetratricopeptide repeat domain"/>
    <property type="match status" value="2"/>
</dbReference>
<sequence>MDEGRWSPASKTQYNLIDAVSHCTTQLRPNIADAWSNLAGAYMRKGRLSEVGQCCRQALALNPRLVVDAHSNLGNHMKAQGLVEELKQNFTDAYLNMGNVYKALGMPQEAIMCYQRALLVRPDYAMAF</sequence>
<gene>
    <name evidence="2" type="primary">SEC_7</name>
    <name evidence="2" type="ORF">A4A49_57321</name>
</gene>
<dbReference type="SUPFAM" id="SSF48452">
    <property type="entry name" value="TPR-like"/>
    <property type="match status" value="1"/>
</dbReference>
<feature type="repeat" description="TPR" evidence="1">
    <location>
        <begin position="91"/>
        <end position="124"/>
    </location>
</feature>
<keyword evidence="2" id="KW-0808">Transferase</keyword>